<organism evidence="2 3">
    <name type="scientific">Riccia sorocarpa</name>
    <dbReference type="NCBI Taxonomy" id="122646"/>
    <lineage>
        <taxon>Eukaryota</taxon>
        <taxon>Viridiplantae</taxon>
        <taxon>Streptophyta</taxon>
        <taxon>Embryophyta</taxon>
        <taxon>Marchantiophyta</taxon>
        <taxon>Marchantiopsida</taxon>
        <taxon>Marchantiidae</taxon>
        <taxon>Marchantiales</taxon>
        <taxon>Ricciaceae</taxon>
        <taxon>Riccia</taxon>
    </lineage>
</organism>
<sequence>MPRRNKSGRCSNSYQGSLTADRRVVVSRRRRRRSSAENVSPSSSVDVIFSGSKQSGADGGNRNGAHGSAVLGPLRKTVSGLQSEGSSGFVRPLENVENILPSATRVTRSSAERSRARALQSTCGQLGNRLVSAPDSRLDGSNKENEVLVNSTWKADNDTQSVNSQETHAGAQAPSSQASYDPRDPVPDDDHFALVINEADLVDIPTVSELIREPNQADIASSSLHAGRDDSWVEGREKQGTASVSSPAAGEKLSAASSEDTVPETPRSQIPSRMAMGDMRTPENLVPALREGLSPSNGQAGTEGRVLVYDRRTNKRRSDDWRRTRSCPQPQKSSKTTVPAGAGRRGRSSGSSSQRSKDVTTAKKDNNMLLPENYRQEIAAYFAEVDAFELQVEEEEDEDEDKELPKGLNPPAAT</sequence>
<proteinExistence type="predicted"/>
<reference evidence="2 3" key="1">
    <citation type="submission" date="2024-09" db="EMBL/GenBank/DDBJ databases">
        <title>Chromosome-scale assembly of Riccia sorocarpa.</title>
        <authorList>
            <person name="Paukszto L."/>
        </authorList>
    </citation>
    <scope>NUCLEOTIDE SEQUENCE [LARGE SCALE GENOMIC DNA]</scope>
    <source>
        <strain evidence="2">LP-2024</strain>
        <tissue evidence="2">Aerial parts of the thallus</tissue>
    </source>
</reference>
<feature type="region of interest" description="Disordered" evidence="1">
    <location>
        <begin position="1"/>
        <end position="70"/>
    </location>
</feature>
<evidence type="ECO:0000313" key="2">
    <source>
        <dbReference type="EMBL" id="KAL3698356.1"/>
    </source>
</evidence>
<evidence type="ECO:0000256" key="1">
    <source>
        <dbReference type="SAM" id="MobiDB-lite"/>
    </source>
</evidence>
<comment type="caution">
    <text evidence="2">The sequence shown here is derived from an EMBL/GenBank/DDBJ whole genome shotgun (WGS) entry which is preliminary data.</text>
</comment>
<name>A0ABD3I4Z2_9MARC</name>
<feature type="compositionally biased region" description="Polar residues" evidence="1">
    <location>
        <begin position="151"/>
        <end position="179"/>
    </location>
</feature>
<feature type="compositionally biased region" description="Acidic residues" evidence="1">
    <location>
        <begin position="391"/>
        <end position="402"/>
    </location>
</feature>
<gene>
    <name evidence="2" type="ORF">R1sor_012432</name>
</gene>
<feature type="region of interest" description="Disordered" evidence="1">
    <location>
        <begin position="389"/>
        <end position="414"/>
    </location>
</feature>
<keyword evidence="3" id="KW-1185">Reference proteome</keyword>
<feature type="compositionally biased region" description="Basic and acidic residues" evidence="1">
    <location>
        <begin position="308"/>
        <end position="323"/>
    </location>
</feature>
<evidence type="ECO:0000313" key="3">
    <source>
        <dbReference type="Proteomes" id="UP001633002"/>
    </source>
</evidence>
<accession>A0ABD3I4Z2</accession>
<feature type="region of interest" description="Disordered" evidence="1">
    <location>
        <begin position="221"/>
        <end position="370"/>
    </location>
</feature>
<feature type="compositionally biased region" description="Basic and acidic residues" evidence="1">
    <location>
        <begin position="181"/>
        <end position="190"/>
    </location>
</feature>
<feature type="compositionally biased region" description="Basic and acidic residues" evidence="1">
    <location>
        <begin position="226"/>
        <end position="239"/>
    </location>
</feature>
<feature type="compositionally biased region" description="Polar residues" evidence="1">
    <location>
        <begin position="326"/>
        <end position="337"/>
    </location>
</feature>
<feature type="compositionally biased region" description="Polar residues" evidence="1">
    <location>
        <begin position="255"/>
        <end position="271"/>
    </location>
</feature>
<feature type="compositionally biased region" description="Basic and acidic residues" evidence="1">
    <location>
        <begin position="355"/>
        <end position="366"/>
    </location>
</feature>
<dbReference type="AlphaFoldDB" id="A0ABD3I4Z2"/>
<protein>
    <submittedName>
        <fullName evidence="2">Uncharacterized protein</fullName>
    </submittedName>
</protein>
<dbReference type="Proteomes" id="UP001633002">
    <property type="component" value="Unassembled WGS sequence"/>
</dbReference>
<feature type="compositionally biased region" description="Polar residues" evidence="1">
    <location>
        <begin position="8"/>
        <end position="18"/>
    </location>
</feature>
<dbReference type="EMBL" id="JBJQOH010000002">
    <property type="protein sequence ID" value="KAL3698356.1"/>
    <property type="molecule type" value="Genomic_DNA"/>
</dbReference>
<feature type="region of interest" description="Disordered" evidence="1">
    <location>
        <begin position="151"/>
        <end position="190"/>
    </location>
</feature>